<dbReference type="GO" id="GO:0044183">
    <property type="term" value="F:protein folding chaperone"/>
    <property type="evidence" value="ECO:0007669"/>
    <property type="project" value="TreeGrafter"/>
</dbReference>
<evidence type="ECO:0000256" key="2">
    <source>
        <dbReference type="ARBA" id="ARBA00022833"/>
    </source>
</evidence>
<keyword evidence="5 6" id="KW-0676">Redox-active center</keyword>
<dbReference type="Proteomes" id="UP000321569">
    <property type="component" value="Unassembled WGS sequence"/>
</dbReference>
<accession>A0A512PL01</accession>
<dbReference type="GO" id="GO:0042026">
    <property type="term" value="P:protein refolding"/>
    <property type="evidence" value="ECO:0007669"/>
    <property type="project" value="TreeGrafter"/>
</dbReference>
<comment type="function">
    <text evidence="6">Redox regulated molecular chaperone. Protects both thermally unfolding and oxidatively damaged proteins from irreversible aggregation. Plays an important role in the bacterial defense system toward oxidative stress.</text>
</comment>
<keyword evidence="2 6" id="KW-0862">Zinc</keyword>
<reference evidence="7 8" key="1">
    <citation type="submission" date="2019-07" db="EMBL/GenBank/DDBJ databases">
        <title>Whole genome shotgun sequence of Lactobacillus rapi NBRC 109618.</title>
        <authorList>
            <person name="Hosoyama A."/>
            <person name="Uohara A."/>
            <person name="Ohji S."/>
            <person name="Ichikawa N."/>
        </authorList>
    </citation>
    <scope>NUCLEOTIDE SEQUENCE [LARGE SCALE GENOMIC DNA]</scope>
    <source>
        <strain evidence="7 8">NBRC 109618</strain>
    </source>
</reference>
<organism evidence="7 8">
    <name type="scientific">Lentilactobacillus rapi</name>
    <dbReference type="NCBI Taxonomy" id="481723"/>
    <lineage>
        <taxon>Bacteria</taxon>
        <taxon>Bacillati</taxon>
        <taxon>Bacillota</taxon>
        <taxon>Bacilli</taxon>
        <taxon>Lactobacillales</taxon>
        <taxon>Lactobacillaceae</taxon>
        <taxon>Lentilactobacillus</taxon>
    </lineage>
</organism>
<dbReference type="RefSeq" id="WP_054747227.1">
    <property type="nucleotide sequence ID" value="NZ_BKAM01000004.1"/>
</dbReference>
<dbReference type="HAMAP" id="MF_00117">
    <property type="entry name" value="HslO"/>
    <property type="match status" value="1"/>
</dbReference>
<dbReference type="CDD" id="cd00498">
    <property type="entry name" value="Hsp33"/>
    <property type="match status" value="1"/>
</dbReference>
<dbReference type="SUPFAM" id="SSF64397">
    <property type="entry name" value="Hsp33 domain"/>
    <property type="match status" value="1"/>
</dbReference>
<dbReference type="PANTHER" id="PTHR30111">
    <property type="entry name" value="33 KDA CHAPERONIN"/>
    <property type="match status" value="1"/>
</dbReference>
<comment type="PTM">
    <text evidence="6">Under oxidizing conditions two disulfide bonds are formed involving the reactive cysteines. Under reducing conditions zinc is bound to the reactive cysteines and the protein is inactive.</text>
</comment>
<evidence type="ECO:0000256" key="5">
    <source>
        <dbReference type="ARBA" id="ARBA00023284"/>
    </source>
</evidence>
<dbReference type="PANTHER" id="PTHR30111:SF1">
    <property type="entry name" value="33 KDA CHAPERONIN"/>
    <property type="match status" value="1"/>
</dbReference>
<dbReference type="Pfam" id="PF01430">
    <property type="entry name" value="HSP33"/>
    <property type="match status" value="1"/>
</dbReference>
<dbReference type="Gene3D" id="3.90.1280.10">
    <property type="entry name" value="HSP33 redox switch-like"/>
    <property type="match status" value="1"/>
</dbReference>
<dbReference type="InterPro" id="IPR016154">
    <property type="entry name" value="Heat_shock_Hsp33_C"/>
</dbReference>
<dbReference type="AlphaFoldDB" id="A0A512PL01"/>
<comment type="subcellular location">
    <subcellularLocation>
        <location evidence="6">Cytoplasm</location>
    </subcellularLocation>
</comment>
<dbReference type="InterPro" id="IPR000397">
    <property type="entry name" value="Heat_shock_Hsp33"/>
</dbReference>
<dbReference type="Gene3D" id="3.55.30.10">
    <property type="entry name" value="Hsp33 domain"/>
    <property type="match status" value="1"/>
</dbReference>
<comment type="caution">
    <text evidence="7">The sequence shown here is derived from an EMBL/GenBank/DDBJ whole genome shotgun (WGS) entry which is preliminary data.</text>
</comment>
<dbReference type="EMBL" id="BKAM01000004">
    <property type="protein sequence ID" value="GEP71858.1"/>
    <property type="molecule type" value="Genomic_DNA"/>
</dbReference>
<evidence type="ECO:0000256" key="1">
    <source>
        <dbReference type="ARBA" id="ARBA00022490"/>
    </source>
</evidence>
<dbReference type="GO" id="GO:0051082">
    <property type="term" value="F:unfolded protein binding"/>
    <property type="evidence" value="ECO:0007669"/>
    <property type="project" value="UniProtKB-UniRule"/>
</dbReference>
<feature type="disulfide bond" description="Redox-active" evidence="6">
    <location>
        <begin position="271"/>
        <end position="274"/>
    </location>
</feature>
<gene>
    <name evidence="6 7" type="primary">hslO</name>
    <name evidence="7" type="ORF">LRA02_07260</name>
</gene>
<protein>
    <recommendedName>
        <fullName evidence="6">33 kDa chaperonin</fullName>
    </recommendedName>
    <alternativeName>
        <fullName evidence="6">Heat shock protein 33 homolog</fullName>
        <shortName evidence="6">HSP33</shortName>
    </alternativeName>
</protein>
<dbReference type="STRING" id="1423795.FD12_GL001544"/>
<evidence type="ECO:0000313" key="8">
    <source>
        <dbReference type="Proteomes" id="UP000321569"/>
    </source>
</evidence>
<sequence>MDDYLVKATSTDGLFRAYAVNAKQNVATAQKDHHTSAVSSVVLGRVLIATTMLATSVNKNDEAITAKINGKGMTGEIVADSDANGHVKGFMHNPQVPVTNDAGQAMTIGEAVGTDGFVEVTRTSEGEDPYTSSVPLTSGEIGDDFTYYLAQSEQIPSAVGVSVTLDQKGGIETAGGYLIQVLPGAKDEAITKIVNRINALPAISEILKTDELPESILEHIFGKGNLHFLNKMPVEFYCNCSKVKFGRDLEGLPVPQLETMLKEDKGIDVTCNFCQSKYHYNEDELATIIAAAKSRSQKSE</sequence>
<dbReference type="SUPFAM" id="SSF118352">
    <property type="entry name" value="HSP33 redox switch-like"/>
    <property type="match status" value="1"/>
</dbReference>
<evidence type="ECO:0000256" key="4">
    <source>
        <dbReference type="ARBA" id="ARBA00023186"/>
    </source>
</evidence>
<keyword evidence="3 6" id="KW-1015">Disulfide bond</keyword>
<dbReference type="GO" id="GO:0005737">
    <property type="term" value="C:cytoplasm"/>
    <property type="evidence" value="ECO:0007669"/>
    <property type="project" value="UniProtKB-SubCell"/>
</dbReference>
<feature type="disulfide bond" description="Redox-active" evidence="6">
    <location>
        <begin position="238"/>
        <end position="240"/>
    </location>
</feature>
<evidence type="ECO:0000256" key="6">
    <source>
        <dbReference type="HAMAP-Rule" id="MF_00117"/>
    </source>
</evidence>
<comment type="similarity">
    <text evidence="6">Belongs to the HSP33 family.</text>
</comment>
<dbReference type="OrthoDB" id="9776534at2"/>
<evidence type="ECO:0000256" key="3">
    <source>
        <dbReference type="ARBA" id="ARBA00023157"/>
    </source>
</evidence>
<dbReference type="PIRSF" id="PIRSF005261">
    <property type="entry name" value="Heat_shock_Hsp33"/>
    <property type="match status" value="1"/>
</dbReference>
<name>A0A512PL01_9LACO</name>
<keyword evidence="4 6" id="KW-0143">Chaperone</keyword>
<keyword evidence="1 6" id="KW-0963">Cytoplasm</keyword>
<dbReference type="NCBIfam" id="NF001033">
    <property type="entry name" value="PRK00114.1"/>
    <property type="match status" value="1"/>
</dbReference>
<evidence type="ECO:0000313" key="7">
    <source>
        <dbReference type="EMBL" id="GEP71858.1"/>
    </source>
</evidence>
<proteinExistence type="inferred from homology"/>
<dbReference type="InterPro" id="IPR016153">
    <property type="entry name" value="Heat_shock_Hsp33_N"/>
</dbReference>